<gene>
    <name evidence="8" type="ORF">MW046_09275</name>
</gene>
<evidence type="ECO:0000256" key="4">
    <source>
        <dbReference type="ARBA" id="ARBA00022692"/>
    </source>
</evidence>
<dbReference type="InterPro" id="IPR010290">
    <property type="entry name" value="TM_effector"/>
</dbReference>
<dbReference type="PANTHER" id="PTHR23513:SF6">
    <property type="entry name" value="MAJOR FACILITATOR SUPERFAMILY ASSOCIATED DOMAIN-CONTAINING PROTEIN"/>
    <property type="match status" value="1"/>
</dbReference>
<evidence type="ECO:0000256" key="5">
    <source>
        <dbReference type="ARBA" id="ARBA00022989"/>
    </source>
</evidence>
<evidence type="ECO:0000256" key="1">
    <source>
        <dbReference type="ARBA" id="ARBA00004651"/>
    </source>
</evidence>
<keyword evidence="2" id="KW-0813">Transport</keyword>
<comment type="subcellular location">
    <subcellularLocation>
        <location evidence="1">Cell membrane</location>
        <topology evidence="1">Multi-pass membrane protein</topology>
    </subcellularLocation>
</comment>
<feature type="transmembrane region" description="Helical" evidence="7">
    <location>
        <begin position="113"/>
        <end position="132"/>
    </location>
</feature>
<feature type="transmembrane region" description="Helical" evidence="7">
    <location>
        <begin position="390"/>
        <end position="408"/>
    </location>
</feature>
<keyword evidence="3" id="KW-1003">Cell membrane</keyword>
<keyword evidence="4 7" id="KW-0812">Transmembrane</keyword>
<dbReference type="EMBL" id="CP096019">
    <property type="protein sequence ID" value="UPM42151.1"/>
    <property type="molecule type" value="Genomic_DNA"/>
</dbReference>
<reference evidence="8" key="1">
    <citation type="submission" date="2022-04" db="EMBL/GenBank/DDBJ databases">
        <title>Halocatena sp. nov., isolated from a salt lake.</title>
        <authorList>
            <person name="Cui H.-L."/>
        </authorList>
    </citation>
    <scope>NUCLEOTIDE SEQUENCE</scope>
    <source>
        <strain evidence="8">AD-1</strain>
    </source>
</reference>
<dbReference type="RefSeq" id="WP_247992828.1">
    <property type="nucleotide sequence ID" value="NZ_CP096019.1"/>
</dbReference>
<dbReference type="Pfam" id="PF05977">
    <property type="entry name" value="MFS_3"/>
    <property type="match status" value="1"/>
</dbReference>
<dbReference type="PANTHER" id="PTHR23513">
    <property type="entry name" value="INTEGRAL MEMBRANE EFFLUX PROTEIN-RELATED"/>
    <property type="match status" value="1"/>
</dbReference>
<dbReference type="Gene3D" id="1.20.1250.20">
    <property type="entry name" value="MFS general substrate transporter like domains"/>
    <property type="match status" value="1"/>
</dbReference>
<feature type="transmembrane region" description="Helical" evidence="7">
    <location>
        <begin position="272"/>
        <end position="294"/>
    </location>
</feature>
<evidence type="ECO:0000256" key="6">
    <source>
        <dbReference type="ARBA" id="ARBA00023136"/>
    </source>
</evidence>
<accession>A0A8T9ZZC3</accession>
<evidence type="ECO:0000313" key="9">
    <source>
        <dbReference type="Proteomes" id="UP000831768"/>
    </source>
</evidence>
<evidence type="ECO:0000256" key="3">
    <source>
        <dbReference type="ARBA" id="ARBA00022475"/>
    </source>
</evidence>
<keyword evidence="6 7" id="KW-0472">Membrane</keyword>
<dbReference type="GeneID" id="71928236"/>
<sequence>MGWVRRRFSGSGFSGLATNTNFLRLFSGRVTTDTGDSLYFIGTMWLVGELTGSAFYTGLATALVRAPDLLSVFIGPLVDRWRLRRLLLSTQLINGIGVLVVPIAAVVDRLSVWLVLFLIPVLYFVNGFVYPAQNAALPQIVAEDELTQANSLFSTSVRTVDMVANAVAGVLIAVIGAVPLFVINSITFAVAALLFVGVTVPKTPRNNGKNEIKDESDENDEGYIAEFRKGIDYVHGSVLQAMLFGMMVSNFAATALTALLPIVADSLAGPTAYGLLVAAMGAGSLVGAGGAFLIEKFPIGWVAIASHVCSGSLLLTAVTAPGVWPTGAVLFMAAVPLGTFNVLFFSMVQSALDDALLGRVTSLMRTVLSGIAPVGGVLGGAIASVVGSAVALYGIGGMIAVVGVYYLLHPRLRSLPSVAEADETVLGVHTDRKER</sequence>
<dbReference type="Proteomes" id="UP000831768">
    <property type="component" value="Chromosome"/>
</dbReference>
<dbReference type="AlphaFoldDB" id="A0A8T9ZZC3"/>
<feature type="transmembrane region" description="Helical" evidence="7">
    <location>
        <begin position="181"/>
        <end position="200"/>
    </location>
</feature>
<dbReference type="SUPFAM" id="SSF103473">
    <property type="entry name" value="MFS general substrate transporter"/>
    <property type="match status" value="1"/>
</dbReference>
<evidence type="ECO:0000313" key="8">
    <source>
        <dbReference type="EMBL" id="UPM42151.1"/>
    </source>
</evidence>
<evidence type="ECO:0000256" key="2">
    <source>
        <dbReference type="ARBA" id="ARBA00022448"/>
    </source>
</evidence>
<dbReference type="GO" id="GO:0005886">
    <property type="term" value="C:plasma membrane"/>
    <property type="evidence" value="ECO:0007669"/>
    <property type="project" value="UniProtKB-SubCell"/>
</dbReference>
<feature type="transmembrane region" description="Helical" evidence="7">
    <location>
        <begin position="238"/>
        <end position="260"/>
    </location>
</feature>
<dbReference type="InterPro" id="IPR036259">
    <property type="entry name" value="MFS_trans_sf"/>
</dbReference>
<feature type="transmembrane region" description="Helical" evidence="7">
    <location>
        <begin position="301"/>
        <end position="324"/>
    </location>
</feature>
<feature type="transmembrane region" description="Helical" evidence="7">
    <location>
        <begin position="330"/>
        <end position="351"/>
    </location>
</feature>
<organism evidence="8 9">
    <name type="scientific">Halocatena salina</name>
    <dbReference type="NCBI Taxonomy" id="2934340"/>
    <lineage>
        <taxon>Archaea</taxon>
        <taxon>Methanobacteriati</taxon>
        <taxon>Methanobacteriota</taxon>
        <taxon>Stenosarchaea group</taxon>
        <taxon>Halobacteria</taxon>
        <taxon>Halobacteriales</taxon>
        <taxon>Natronomonadaceae</taxon>
        <taxon>Halocatena</taxon>
    </lineage>
</organism>
<dbReference type="KEGG" id="haad:MW046_09275"/>
<keyword evidence="9" id="KW-1185">Reference proteome</keyword>
<evidence type="ECO:0000256" key="7">
    <source>
        <dbReference type="SAM" id="Phobius"/>
    </source>
</evidence>
<name>A0A8T9ZZC3_9EURY</name>
<proteinExistence type="predicted"/>
<feature type="transmembrane region" description="Helical" evidence="7">
    <location>
        <begin position="86"/>
        <end position="107"/>
    </location>
</feature>
<protein>
    <submittedName>
        <fullName evidence="8">MFS transporter</fullName>
    </submittedName>
</protein>
<keyword evidence="5 7" id="KW-1133">Transmembrane helix</keyword>
<dbReference type="CDD" id="cd06173">
    <property type="entry name" value="MFS_MefA_like"/>
    <property type="match status" value="1"/>
</dbReference>
<feature type="transmembrane region" description="Helical" evidence="7">
    <location>
        <begin position="363"/>
        <end position="384"/>
    </location>
</feature>